<evidence type="ECO:0000313" key="3">
    <source>
        <dbReference type="EMBL" id="VDP33258.1"/>
    </source>
</evidence>
<dbReference type="SMART" id="SM00220">
    <property type="entry name" value="S_TKc"/>
    <property type="match status" value="1"/>
</dbReference>
<reference evidence="3 4" key="2">
    <citation type="submission" date="2018-11" db="EMBL/GenBank/DDBJ databases">
        <authorList>
            <consortium name="Pathogen Informatics"/>
        </authorList>
    </citation>
    <scope>NUCLEOTIDE SEQUENCE [LARGE SCALE GENOMIC DNA]</scope>
</reference>
<dbReference type="AlphaFoldDB" id="A0A183J414"/>
<gene>
    <name evidence="3" type="ORF">SBAD_LOCUS10612</name>
</gene>
<reference evidence="5" key="1">
    <citation type="submission" date="2016-06" db="UniProtKB">
        <authorList>
            <consortium name="WormBaseParasite"/>
        </authorList>
    </citation>
    <scope>IDENTIFICATION</scope>
</reference>
<evidence type="ECO:0000256" key="1">
    <source>
        <dbReference type="SAM" id="MobiDB-lite"/>
    </source>
</evidence>
<dbReference type="EMBL" id="UZAM01014322">
    <property type="protein sequence ID" value="VDP33258.1"/>
    <property type="molecule type" value="Genomic_DNA"/>
</dbReference>
<dbReference type="WBParaSite" id="SBAD_0001098201-mRNA-1">
    <property type="protein sequence ID" value="SBAD_0001098201-mRNA-1"/>
    <property type="gene ID" value="SBAD_0001098201"/>
</dbReference>
<dbReference type="OrthoDB" id="2687620at2759"/>
<proteinExistence type="predicted"/>
<feature type="domain" description="Protein kinase" evidence="2">
    <location>
        <begin position="1"/>
        <end position="290"/>
    </location>
</feature>
<sequence>MWRLDANQPRVGEILQSKWQLQEPVKQGEHRSTEVIGGIEALLSQDMNVIKALMKHRSSHVLQLQGLGRRQKRYKWMATELGGTSLMRLQKTLPGQRFSTRTALFLAYMTLEAIEHVHKVGYGSSDVFLYVHRNITPGHFLIGKPPFVRRLYIVSFCNARKYWGSDDKHLPERRRIAFKSTQRYASPNALRLKDQSRRDDLISWFFMVVEFFNGCLPWTTEEVDFRKPVFAVQYEQMLKVMAEEREKFISVELTQLIGGAPVQLYSIINYLTTLKFDDNPCYAVLRNLLFEACCERVQDHAQILDYETPEMVEARQLQPSVEETFTSRSLSTSPSILDLFEKEETGNDGAGAQLHSERNEGKKHMGAKSKKQ</sequence>
<accession>A0A183J414</accession>
<organism evidence="5">
    <name type="scientific">Soboliphyme baturini</name>
    <dbReference type="NCBI Taxonomy" id="241478"/>
    <lineage>
        <taxon>Eukaryota</taxon>
        <taxon>Metazoa</taxon>
        <taxon>Ecdysozoa</taxon>
        <taxon>Nematoda</taxon>
        <taxon>Enoplea</taxon>
        <taxon>Dorylaimia</taxon>
        <taxon>Dioctophymatida</taxon>
        <taxon>Dioctophymatoidea</taxon>
        <taxon>Soboliphymatidae</taxon>
        <taxon>Soboliphyme</taxon>
    </lineage>
</organism>
<dbReference type="InterPro" id="IPR011009">
    <property type="entry name" value="Kinase-like_dom_sf"/>
</dbReference>
<dbReference type="Pfam" id="PF00069">
    <property type="entry name" value="Pkinase"/>
    <property type="match status" value="1"/>
</dbReference>
<dbReference type="InterPro" id="IPR050235">
    <property type="entry name" value="CK1_Ser-Thr_kinase"/>
</dbReference>
<name>A0A183J414_9BILA</name>
<dbReference type="Gene3D" id="1.10.510.10">
    <property type="entry name" value="Transferase(Phosphotransferase) domain 1"/>
    <property type="match status" value="1"/>
</dbReference>
<evidence type="ECO:0000259" key="2">
    <source>
        <dbReference type="PROSITE" id="PS50011"/>
    </source>
</evidence>
<evidence type="ECO:0000313" key="4">
    <source>
        <dbReference type="Proteomes" id="UP000270296"/>
    </source>
</evidence>
<dbReference type="SUPFAM" id="SSF56112">
    <property type="entry name" value="Protein kinase-like (PK-like)"/>
    <property type="match status" value="1"/>
</dbReference>
<keyword evidence="4" id="KW-1185">Reference proteome</keyword>
<dbReference type="InterPro" id="IPR000719">
    <property type="entry name" value="Prot_kinase_dom"/>
</dbReference>
<dbReference type="GO" id="GO:0004672">
    <property type="term" value="F:protein kinase activity"/>
    <property type="evidence" value="ECO:0007669"/>
    <property type="project" value="InterPro"/>
</dbReference>
<dbReference type="GO" id="GO:0005524">
    <property type="term" value="F:ATP binding"/>
    <property type="evidence" value="ECO:0007669"/>
    <property type="project" value="InterPro"/>
</dbReference>
<dbReference type="PANTHER" id="PTHR11909">
    <property type="entry name" value="CASEIN KINASE-RELATED"/>
    <property type="match status" value="1"/>
</dbReference>
<protein>
    <submittedName>
        <fullName evidence="5">Protein kinase domain-containing protein</fullName>
    </submittedName>
</protein>
<dbReference type="Proteomes" id="UP000270296">
    <property type="component" value="Unassembled WGS sequence"/>
</dbReference>
<feature type="region of interest" description="Disordered" evidence="1">
    <location>
        <begin position="341"/>
        <end position="372"/>
    </location>
</feature>
<dbReference type="PROSITE" id="PS50011">
    <property type="entry name" value="PROTEIN_KINASE_DOM"/>
    <property type="match status" value="1"/>
</dbReference>
<evidence type="ECO:0000313" key="5">
    <source>
        <dbReference type="WBParaSite" id="SBAD_0001098201-mRNA-1"/>
    </source>
</evidence>